<dbReference type="SUPFAM" id="SSF50978">
    <property type="entry name" value="WD40 repeat-like"/>
    <property type="match status" value="1"/>
</dbReference>
<feature type="compositionally biased region" description="Acidic residues" evidence="9">
    <location>
        <begin position="30"/>
        <end position="58"/>
    </location>
</feature>
<feature type="region of interest" description="Disordered" evidence="9">
    <location>
        <begin position="1195"/>
        <end position="1321"/>
    </location>
</feature>
<keyword evidence="2" id="KW-0690">Ribosome biogenesis</keyword>
<feature type="compositionally biased region" description="Basic and acidic residues" evidence="9">
    <location>
        <begin position="1969"/>
        <end position="1983"/>
    </location>
</feature>
<feature type="compositionally biased region" description="Acidic residues" evidence="9">
    <location>
        <begin position="94"/>
        <end position="117"/>
    </location>
</feature>
<dbReference type="Pfam" id="PF23769">
    <property type="entry name" value="Beta-prop_WDR75_2nd"/>
    <property type="match status" value="1"/>
</dbReference>
<evidence type="ECO:0000256" key="3">
    <source>
        <dbReference type="ARBA" id="ARBA00022552"/>
    </source>
</evidence>
<dbReference type="OrthoDB" id="4096at2759"/>
<dbReference type="InterPro" id="IPR053826">
    <property type="entry name" value="WDR75"/>
</dbReference>
<keyword evidence="5" id="KW-0677">Repeat</keyword>
<feature type="compositionally biased region" description="Acidic residues" evidence="9">
    <location>
        <begin position="1306"/>
        <end position="1315"/>
    </location>
</feature>
<dbReference type="GeneID" id="94427576"/>
<organism evidence="11 12">
    <name type="scientific">Cystoisospora suis</name>
    <dbReference type="NCBI Taxonomy" id="483139"/>
    <lineage>
        <taxon>Eukaryota</taxon>
        <taxon>Sar</taxon>
        <taxon>Alveolata</taxon>
        <taxon>Apicomplexa</taxon>
        <taxon>Conoidasida</taxon>
        <taxon>Coccidia</taxon>
        <taxon>Eucoccidiorida</taxon>
        <taxon>Eimeriorina</taxon>
        <taxon>Sarcocystidae</taxon>
        <taxon>Cystoisospora</taxon>
    </lineage>
</organism>
<feature type="region of interest" description="Disordered" evidence="9">
    <location>
        <begin position="1832"/>
        <end position="1864"/>
    </location>
</feature>
<dbReference type="VEuPathDB" id="ToxoDB:CSUI_004172"/>
<dbReference type="PROSITE" id="PS50294">
    <property type="entry name" value="WD_REPEATS_REGION"/>
    <property type="match status" value="1"/>
</dbReference>
<feature type="compositionally biased region" description="Polar residues" evidence="9">
    <location>
        <begin position="414"/>
        <end position="430"/>
    </location>
</feature>
<feature type="compositionally biased region" description="Basic and acidic residues" evidence="9">
    <location>
        <begin position="1513"/>
        <end position="1525"/>
    </location>
</feature>
<keyword evidence="6" id="KW-0804">Transcription</keyword>
<feature type="compositionally biased region" description="Basic and acidic residues" evidence="9">
    <location>
        <begin position="1615"/>
        <end position="1626"/>
    </location>
</feature>
<feature type="compositionally biased region" description="Acidic residues" evidence="9">
    <location>
        <begin position="1285"/>
        <end position="1295"/>
    </location>
</feature>
<evidence type="ECO:0000256" key="8">
    <source>
        <dbReference type="PROSITE-ProRule" id="PRU00221"/>
    </source>
</evidence>
<feature type="compositionally biased region" description="Basic and acidic residues" evidence="9">
    <location>
        <begin position="598"/>
        <end position="620"/>
    </location>
</feature>
<evidence type="ECO:0000256" key="6">
    <source>
        <dbReference type="ARBA" id="ARBA00023163"/>
    </source>
</evidence>
<dbReference type="Gene3D" id="2.130.10.10">
    <property type="entry name" value="YVTN repeat-like/Quinoprotein amine dehydrogenase"/>
    <property type="match status" value="3"/>
</dbReference>
<evidence type="ECO:0000256" key="5">
    <source>
        <dbReference type="ARBA" id="ARBA00022737"/>
    </source>
</evidence>
<feature type="compositionally biased region" description="Basic and acidic residues" evidence="9">
    <location>
        <begin position="202"/>
        <end position="225"/>
    </location>
</feature>
<feature type="compositionally biased region" description="Basic and acidic residues" evidence="9">
    <location>
        <begin position="68"/>
        <end position="88"/>
    </location>
</feature>
<dbReference type="PROSITE" id="PS50082">
    <property type="entry name" value="WD_REPEATS_2"/>
    <property type="match status" value="1"/>
</dbReference>
<evidence type="ECO:0000256" key="1">
    <source>
        <dbReference type="ARBA" id="ARBA00004604"/>
    </source>
</evidence>
<feature type="region of interest" description="Disordered" evidence="9">
    <location>
        <begin position="1667"/>
        <end position="1692"/>
    </location>
</feature>
<proteinExistence type="predicted"/>
<feature type="repeat" description="WD" evidence="8">
    <location>
        <begin position="702"/>
        <end position="733"/>
    </location>
</feature>
<dbReference type="SMART" id="SM00320">
    <property type="entry name" value="WD40"/>
    <property type="match status" value="6"/>
</dbReference>
<feature type="region of interest" description="Disordered" evidence="9">
    <location>
        <begin position="1919"/>
        <end position="2081"/>
    </location>
</feature>
<feature type="region of interest" description="Disordered" evidence="9">
    <location>
        <begin position="1878"/>
        <end position="1906"/>
    </location>
</feature>
<dbReference type="GO" id="GO:0045943">
    <property type="term" value="P:positive regulation of transcription by RNA polymerase I"/>
    <property type="evidence" value="ECO:0007669"/>
    <property type="project" value="InterPro"/>
</dbReference>
<sequence length="2081" mass="235710">MKKKEGKRREKISQQNEEDNDTHVNLQGEKEEEEEEEEEDEEIEQEEEDEEEEDETEDGEKSTAVGYMKKEEKEKKKKSVKQDKRGENVRMASEEDEDEEEDEEEQSEREEEEDSESDSSSPTRNSSSLREEKTIKKKRSSTQQVEKKRRERSSSIPSSSDPSDSLHPVSGTTTRSHPASRRLQRGVHTPEHPRRHNCSFHHKTEDISIKSKEDVHSSLSSTKKEEEVHMYERELKKKVGGGILVQRSPVLLDGGRLLACSRGIHRNPEICFFSLKKRRFLYALRGGHTDTVTSMLVLPSRKISPDASLSSSSSFSLLLSTSLDSSLCLWSLRPPHHHTPGKIDQSSSASFSVSKNCLGKKEKDQHKAFSPPLPDDLLCRVSIHLPILAACYAPGSREVFLLVQENYKKRKSQAESSQKTGRNESVISHQRSGRDDTLYGVCTLQLGELLSLVTQRNQDGLVSSLQEKTDEEEEEESEALHKTAFSCERDAFALLPKVLFSFSDPPSAWSVSVSGRFVGIASGRKILIYSRDMKRVLQLKHIDRLVQVSIHPKDEFIAAGDNTGRIVLWSSLDDKSLFSSSSAVSCLPTRLHPLVSSKRREGEAQKKEIESDDNTVRDASSESDSSPSASSRKKNTPAACSSSSSSSQSKKKEKNEISPSSFLLPPPLQFSHSSSFLHRRSHTGKKSFSSSSSSLPSPPVVLHWHAHAVTSLAFSSDGLILFSGGEEGVLVLWYIKQAFQRQFLPRLGSPILHISSSASSFYEEKHSRQEDEGNEEGDGRDLLAISCTDNSIKIIDTVHLHVLHSIQGLDIPPLHLFLSGVNGTSIPSLSSSCSTLSPSAALGGLSSFLLDNLACTSPFFKKKEEDERSSYEGSSLFKESLSILDGEEEKEERTRRKLPIPGGDEKREEGMRKKGLRDLCAACRRGQEEEDEEKKKKKRKIDEKEEDEDEDEEEEKEKEKKRKKKNSSKRGMLTLDGMSSSSLIGEDHRCCKSCGRSLPRNEEEEESLRLKMLSNQENEDLFFSSLLLQHERSSFFSSRREERGVFLSPLTPLLSPPYALQIASDRQIPIPSFLLKPSSSSFSSSSPYRSFQASFKQDLLLVSSHGTRLQIYDQGNDRHILHLPVRPQCMYTSRIDEDFGNRWTLTHASADCLCSSLAVIEVRENLHGKGEERLLQEEKERYRCLLSSLREKMMIQGRRRRDRRKEEKEKANEKKRRTQQESSCRVEEEEEEKDEKKKRMKRGKKEDLSHRCDAAVKSKNSFSEEEREKEGKEKTVCRNTSSNEEREEEEDTSEEASERDNSPDFTADEEEEEEMREWGVGEMKRIEDRPIVNEGRTYCITFWVYEEEDEEAEGENEFEKRKKINKISTDFRNERKSGRFVVKTRIEDFHLNDITALQPHTVEPRFFFTLSMDTYFKAWREVRAPSSSSSSSFFSCILEGSYRGLPPVSCALSSDASLLAIAHGSRTITLWSPSSFALLQSPLVLPPSSTLHSLARFYADTKRRDESEEEEEKVEKEKMEKRGEGGRYLEKAREECRHIGLLESPYGLYLVAATTSCIVLYDLLSLSICWVRHFFADEFDCRGSVMIDILLAGPPGHSNFAVVLAKTKSSHAHSAKTEKRDTEKKGSPTHASKRTLQDALSSSTTAASSDTGIAVYQEVWVFCLSSRDPSSSSSWVSEKAKKTKKKDEKEEEDTLLLLPPMGRTSISSDGDRGCRTQLLGVYVHPVWSREILASKTIEKTIIAACFSPPSSTVEENLFATAHLEQNKDLFLSSSVTSWPILHIFTADFQIESTHIPPFPIGVRLFASSSSTTDVLSSSLSLKANERMVLDAGNKKKKKDRNKEEEEDEKEEEETSEGGVTTTSLRKLQQYMQIEKVKQRMKKEEKRRGGVGHEENEEEKTKTSCVASSSSSSLAALFCKSRSSQHAASQETKTKASLLSSNSSHTVTPQLLLKRIMGQWSKEGDEEEEREKYNESYGSEEGKKLGLLGDAAVLHAEEKEEEKRKKKKDKQKKRDRHAQALSEDEENDIQQLREEKEEEEDFDRVHSEEKRRKRKIKRASESLLASLTAFSDDEENKEKEED</sequence>
<evidence type="ECO:0000256" key="2">
    <source>
        <dbReference type="ARBA" id="ARBA00022517"/>
    </source>
</evidence>
<dbReference type="GO" id="GO:0032040">
    <property type="term" value="C:small-subunit processome"/>
    <property type="evidence" value="ECO:0007669"/>
    <property type="project" value="InterPro"/>
</dbReference>
<dbReference type="InterPro" id="IPR057644">
    <property type="entry name" value="Beta-prop_WDR75_2nd"/>
</dbReference>
<dbReference type="PANTHER" id="PTHR44215:SF1">
    <property type="entry name" value="WD REPEAT-CONTAINING PROTEIN 75"/>
    <property type="match status" value="1"/>
</dbReference>
<feature type="domain" description="WD repeat-containing protein 75 second beta-propeller" evidence="10">
    <location>
        <begin position="1373"/>
        <end position="1487"/>
    </location>
</feature>
<keyword evidence="3" id="KW-0698">rRNA processing</keyword>
<feature type="compositionally biased region" description="Polar residues" evidence="9">
    <location>
        <begin position="1920"/>
        <end position="1948"/>
    </location>
</feature>
<dbReference type="Proteomes" id="UP000221165">
    <property type="component" value="Unassembled WGS sequence"/>
</dbReference>
<feature type="region of interest" description="Disordered" evidence="9">
    <location>
        <begin position="1"/>
        <end position="225"/>
    </location>
</feature>
<keyword evidence="12" id="KW-1185">Reference proteome</keyword>
<dbReference type="InterPro" id="IPR015943">
    <property type="entry name" value="WD40/YVTN_repeat-like_dom_sf"/>
</dbReference>
<dbReference type="PANTHER" id="PTHR44215">
    <property type="entry name" value="WD REPEAT-CONTAINING PROTEIN 75"/>
    <property type="match status" value="1"/>
</dbReference>
<feature type="compositionally biased region" description="Basic and acidic residues" evidence="9">
    <location>
        <begin position="1878"/>
        <end position="1901"/>
    </location>
</feature>
<dbReference type="InterPro" id="IPR001680">
    <property type="entry name" value="WD40_rpt"/>
</dbReference>
<evidence type="ECO:0000256" key="7">
    <source>
        <dbReference type="ARBA" id="ARBA00023242"/>
    </source>
</evidence>
<feature type="region of interest" description="Disordered" evidence="9">
    <location>
        <begin position="1505"/>
        <end position="1525"/>
    </location>
</feature>
<feature type="region of interest" description="Disordered" evidence="9">
    <location>
        <begin position="931"/>
        <end position="986"/>
    </location>
</feature>
<protein>
    <submittedName>
        <fullName evidence="11">Wd g-beta repeat-containing protein</fullName>
    </submittedName>
</protein>
<dbReference type="GO" id="GO:2000234">
    <property type="term" value="P:positive regulation of rRNA processing"/>
    <property type="evidence" value="ECO:0007669"/>
    <property type="project" value="TreeGrafter"/>
</dbReference>
<dbReference type="EMBL" id="MIGC01001915">
    <property type="protein sequence ID" value="PHJ21984.1"/>
    <property type="molecule type" value="Genomic_DNA"/>
</dbReference>
<reference evidence="11 12" key="1">
    <citation type="journal article" date="2017" name="Int. J. Parasitol.">
        <title>The genome of the protozoan parasite Cystoisospora suis and a reverse vaccinology approach to identify vaccine candidates.</title>
        <authorList>
            <person name="Palmieri N."/>
            <person name="Shrestha A."/>
            <person name="Ruttkowski B."/>
            <person name="Beck T."/>
            <person name="Vogl C."/>
            <person name="Tomley F."/>
            <person name="Blake D.P."/>
            <person name="Joachim A."/>
        </authorList>
    </citation>
    <scope>NUCLEOTIDE SEQUENCE [LARGE SCALE GENOMIC DNA]</scope>
    <source>
        <strain evidence="11 12">Wien I</strain>
    </source>
</reference>
<feature type="compositionally biased region" description="Basic and acidic residues" evidence="9">
    <location>
        <begin position="903"/>
        <end position="912"/>
    </location>
</feature>
<feature type="region of interest" description="Disordered" evidence="9">
    <location>
        <begin position="1611"/>
        <end position="1639"/>
    </location>
</feature>
<comment type="subcellular location">
    <subcellularLocation>
        <location evidence="1">Nucleus</location>
        <location evidence="1">Nucleolus</location>
    </subcellularLocation>
</comment>
<evidence type="ECO:0000313" key="11">
    <source>
        <dbReference type="EMBL" id="PHJ21984.1"/>
    </source>
</evidence>
<dbReference type="Pfam" id="PF23869">
    <property type="entry name" value="Beta-prop_WDR75_1st"/>
    <property type="match status" value="1"/>
</dbReference>
<feature type="region of interest" description="Disordered" evidence="9">
    <location>
        <begin position="596"/>
        <end position="666"/>
    </location>
</feature>
<feature type="compositionally biased region" description="Basic and acidic residues" evidence="9">
    <location>
        <begin position="1244"/>
        <end position="1276"/>
    </location>
</feature>
<evidence type="ECO:0000313" key="12">
    <source>
        <dbReference type="Proteomes" id="UP000221165"/>
    </source>
</evidence>
<feature type="compositionally biased region" description="Acidic residues" evidence="9">
    <location>
        <begin position="1844"/>
        <end position="1855"/>
    </location>
</feature>
<keyword evidence="7" id="KW-0539">Nucleus</keyword>
<feature type="region of interest" description="Disordered" evidence="9">
    <location>
        <begin position="882"/>
        <end position="913"/>
    </location>
</feature>
<feature type="region of interest" description="Disordered" evidence="9">
    <location>
        <begin position="411"/>
        <end position="431"/>
    </location>
</feature>
<dbReference type="GO" id="GO:0003723">
    <property type="term" value="F:RNA binding"/>
    <property type="evidence" value="ECO:0007669"/>
    <property type="project" value="InterPro"/>
</dbReference>
<keyword evidence="4 8" id="KW-0853">WD repeat</keyword>
<evidence type="ECO:0000259" key="10">
    <source>
        <dbReference type="Pfam" id="PF23769"/>
    </source>
</evidence>
<name>A0A2C6L280_9APIC</name>
<feature type="compositionally biased region" description="Basic residues" evidence="9">
    <location>
        <begin position="2003"/>
        <end position="2015"/>
    </location>
</feature>
<comment type="caution">
    <text evidence="11">The sequence shown here is derived from an EMBL/GenBank/DDBJ whole genome shotgun (WGS) entry which is preliminary data.</text>
</comment>
<gene>
    <name evidence="11" type="ORF">CSUI_004172</name>
</gene>
<evidence type="ECO:0000256" key="4">
    <source>
        <dbReference type="ARBA" id="ARBA00022574"/>
    </source>
</evidence>
<accession>A0A2C6L280</accession>
<dbReference type="InterPro" id="IPR036322">
    <property type="entry name" value="WD40_repeat_dom_sf"/>
</dbReference>
<dbReference type="GO" id="GO:0006364">
    <property type="term" value="P:rRNA processing"/>
    <property type="evidence" value="ECO:0007669"/>
    <property type="project" value="UniProtKB-KW"/>
</dbReference>
<feature type="compositionally biased region" description="Basic residues" evidence="9">
    <location>
        <begin position="959"/>
        <end position="968"/>
    </location>
</feature>
<dbReference type="RefSeq" id="XP_067923663.1">
    <property type="nucleotide sequence ID" value="XM_068064365.1"/>
</dbReference>
<feature type="compositionally biased region" description="Low complexity" evidence="9">
    <location>
        <begin position="1667"/>
        <end position="1677"/>
    </location>
</feature>
<feature type="compositionally biased region" description="Acidic residues" evidence="9">
    <location>
        <begin position="944"/>
        <end position="956"/>
    </location>
</feature>
<feature type="compositionally biased region" description="Low complexity" evidence="9">
    <location>
        <begin position="154"/>
        <end position="165"/>
    </location>
</feature>
<evidence type="ECO:0000256" key="9">
    <source>
        <dbReference type="SAM" id="MobiDB-lite"/>
    </source>
</evidence>